<proteinExistence type="predicted"/>
<gene>
    <name evidence="2" type="ORF">WS70_12860</name>
</gene>
<reference evidence="2 3" key="1">
    <citation type="submission" date="2015-12" db="EMBL/GenBank/DDBJ databases">
        <title>Diversity of Burkholderia near neighbor genomes.</title>
        <authorList>
            <person name="Sahl J."/>
            <person name="Wagner D."/>
            <person name="Keim P."/>
        </authorList>
    </citation>
    <scope>NUCLEOTIDE SEQUENCE [LARGE SCALE GENOMIC DNA]</scope>
    <source>
        <strain evidence="2 3">BDU6</strain>
    </source>
</reference>
<dbReference type="Proteomes" id="UP000062519">
    <property type="component" value="Chromosome 1"/>
</dbReference>
<sequence length="88" mass="10266">MLNGIKRFAHRLGIARRSNSAGRTPAASTTFASEFDATWHGDHWQNLLASPLDARHYVMEDWAQPTMPVREEQADTQSPKRRRRWYEQ</sequence>
<accession>A0A1B4FFZ3</accession>
<feature type="region of interest" description="Disordered" evidence="1">
    <location>
        <begin position="65"/>
        <end position="88"/>
    </location>
</feature>
<feature type="compositionally biased region" description="Basic residues" evidence="1">
    <location>
        <begin position="79"/>
        <end position="88"/>
    </location>
</feature>
<dbReference type="KEGG" id="buu:WS70_12860"/>
<dbReference type="AlphaFoldDB" id="A0A1B4FFZ3"/>
<name>A0A1B4FFZ3_9BURK</name>
<evidence type="ECO:0000313" key="2">
    <source>
        <dbReference type="EMBL" id="AOJ02610.1"/>
    </source>
</evidence>
<organism evidence="2 3">
    <name type="scientific">Burkholderia mayonis</name>
    <dbReference type="NCBI Taxonomy" id="1385591"/>
    <lineage>
        <taxon>Bacteria</taxon>
        <taxon>Pseudomonadati</taxon>
        <taxon>Pseudomonadota</taxon>
        <taxon>Betaproteobacteria</taxon>
        <taxon>Burkholderiales</taxon>
        <taxon>Burkholderiaceae</taxon>
        <taxon>Burkholderia</taxon>
        <taxon>pseudomallei group</taxon>
    </lineage>
</organism>
<evidence type="ECO:0000313" key="3">
    <source>
        <dbReference type="Proteomes" id="UP000062519"/>
    </source>
</evidence>
<evidence type="ECO:0000256" key="1">
    <source>
        <dbReference type="SAM" id="MobiDB-lite"/>
    </source>
</evidence>
<keyword evidence="3" id="KW-1185">Reference proteome</keyword>
<protein>
    <submittedName>
        <fullName evidence="2">Uncharacterized protein</fullName>
    </submittedName>
</protein>
<dbReference type="EMBL" id="CP013386">
    <property type="protein sequence ID" value="AOJ02610.1"/>
    <property type="molecule type" value="Genomic_DNA"/>
</dbReference>
<dbReference type="RefSeq" id="WP_082716034.1">
    <property type="nucleotide sequence ID" value="NZ_CP013386.1"/>
</dbReference>